<evidence type="ECO:0000256" key="1">
    <source>
        <dbReference type="PROSITE-ProRule" id="PRU00221"/>
    </source>
</evidence>
<dbReference type="PANTHER" id="PTHR19879:SF9">
    <property type="entry name" value="TRANSCRIPTION INITIATION FACTOR TFIID SUBUNIT 5"/>
    <property type="match status" value="1"/>
</dbReference>
<dbReference type="PANTHER" id="PTHR19879">
    <property type="entry name" value="TRANSCRIPTION INITIATION FACTOR TFIID"/>
    <property type="match status" value="1"/>
</dbReference>
<dbReference type="Pfam" id="PF00400">
    <property type="entry name" value="WD40"/>
    <property type="match status" value="3"/>
</dbReference>
<organism evidence="2 3">
    <name type="scientific">Suillus luteus UH-Slu-Lm8-n1</name>
    <dbReference type="NCBI Taxonomy" id="930992"/>
    <lineage>
        <taxon>Eukaryota</taxon>
        <taxon>Fungi</taxon>
        <taxon>Dikarya</taxon>
        <taxon>Basidiomycota</taxon>
        <taxon>Agaricomycotina</taxon>
        <taxon>Agaricomycetes</taxon>
        <taxon>Agaricomycetidae</taxon>
        <taxon>Boletales</taxon>
        <taxon>Suillineae</taxon>
        <taxon>Suillaceae</taxon>
        <taxon>Suillus</taxon>
    </lineage>
</organism>
<dbReference type="EMBL" id="KN835242">
    <property type="protein sequence ID" value="KIK42319.1"/>
    <property type="molecule type" value="Genomic_DNA"/>
</dbReference>
<dbReference type="SMART" id="SM00320">
    <property type="entry name" value="WD40"/>
    <property type="match status" value="3"/>
</dbReference>
<accession>A0A0D0AWV1</accession>
<evidence type="ECO:0000313" key="3">
    <source>
        <dbReference type="Proteomes" id="UP000054485"/>
    </source>
</evidence>
<dbReference type="PROSITE" id="PS50082">
    <property type="entry name" value="WD_REPEATS_2"/>
    <property type="match status" value="2"/>
</dbReference>
<proteinExistence type="predicted"/>
<dbReference type="AlphaFoldDB" id="A0A0D0AWV1"/>
<keyword evidence="3" id="KW-1185">Reference proteome</keyword>
<dbReference type="Proteomes" id="UP000054485">
    <property type="component" value="Unassembled WGS sequence"/>
</dbReference>
<name>A0A0D0AWV1_9AGAM</name>
<gene>
    <name evidence="2" type="ORF">CY34DRAFT_805062</name>
</gene>
<reference evidence="2 3" key="1">
    <citation type="submission" date="2014-04" db="EMBL/GenBank/DDBJ databases">
        <authorList>
            <consortium name="DOE Joint Genome Institute"/>
            <person name="Kuo A."/>
            <person name="Ruytinx J."/>
            <person name="Rineau F."/>
            <person name="Colpaert J."/>
            <person name="Kohler A."/>
            <person name="Nagy L.G."/>
            <person name="Floudas D."/>
            <person name="Copeland A."/>
            <person name="Barry K.W."/>
            <person name="Cichocki N."/>
            <person name="Veneault-Fourrey C."/>
            <person name="LaButti K."/>
            <person name="Lindquist E.A."/>
            <person name="Lipzen A."/>
            <person name="Lundell T."/>
            <person name="Morin E."/>
            <person name="Murat C."/>
            <person name="Sun H."/>
            <person name="Tunlid A."/>
            <person name="Henrissat B."/>
            <person name="Grigoriev I.V."/>
            <person name="Hibbett D.S."/>
            <person name="Martin F."/>
            <person name="Nordberg H.P."/>
            <person name="Cantor M.N."/>
            <person name="Hua S.X."/>
        </authorList>
    </citation>
    <scope>NUCLEOTIDE SEQUENCE [LARGE SCALE GENOMIC DNA]</scope>
    <source>
        <strain evidence="2 3">UH-Slu-Lm8-n1</strain>
    </source>
</reference>
<evidence type="ECO:0000313" key="2">
    <source>
        <dbReference type="EMBL" id="KIK42319.1"/>
    </source>
</evidence>
<dbReference type="SUPFAM" id="SSF50978">
    <property type="entry name" value="WD40 repeat-like"/>
    <property type="match status" value="1"/>
</dbReference>
<keyword evidence="1" id="KW-0853">WD repeat</keyword>
<dbReference type="Gene3D" id="2.130.10.10">
    <property type="entry name" value="YVTN repeat-like/Quinoprotein amine dehydrogenase"/>
    <property type="match status" value="1"/>
</dbReference>
<evidence type="ECO:0008006" key="4">
    <source>
        <dbReference type="Google" id="ProtNLM"/>
    </source>
</evidence>
<feature type="non-terminal residue" evidence="2">
    <location>
        <position position="182"/>
    </location>
</feature>
<dbReference type="OrthoDB" id="538223at2759"/>
<sequence>MPECIIKRDSPWYNRNLACLDASGDIMSISDGAICQRTRDGKPVGKPFNSEAVIRMAVSPDGLMVVGKCRDGRVRLWNIKEGRLIGQPWEGNDVQVMCLDWSPNGAEVAGGLEDGTIQRWNTTTGRQIGSPIKKSYGLGWIWSIKYSPQGDKFASGGDEDIFRVWSKDGELLVEINGHDNGV</sequence>
<feature type="repeat" description="WD" evidence="1">
    <location>
        <begin position="49"/>
        <end position="87"/>
    </location>
</feature>
<dbReference type="InParanoid" id="A0A0D0AWV1"/>
<reference evidence="3" key="2">
    <citation type="submission" date="2015-01" db="EMBL/GenBank/DDBJ databases">
        <title>Evolutionary Origins and Diversification of the Mycorrhizal Mutualists.</title>
        <authorList>
            <consortium name="DOE Joint Genome Institute"/>
            <consortium name="Mycorrhizal Genomics Consortium"/>
            <person name="Kohler A."/>
            <person name="Kuo A."/>
            <person name="Nagy L.G."/>
            <person name="Floudas D."/>
            <person name="Copeland A."/>
            <person name="Barry K.W."/>
            <person name="Cichocki N."/>
            <person name="Veneault-Fourrey C."/>
            <person name="LaButti K."/>
            <person name="Lindquist E.A."/>
            <person name="Lipzen A."/>
            <person name="Lundell T."/>
            <person name="Morin E."/>
            <person name="Murat C."/>
            <person name="Riley R."/>
            <person name="Ohm R."/>
            <person name="Sun H."/>
            <person name="Tunlid A."/>
            <person name="Henrissat B."/>
            <person name="Grigoriev I.V."/>
            <person name="Hibbett D.S."/>
            <person name="Martin F."/>
        </authorList>
    </citation>
    <scope>NUCLEOTIDE SEQUENCE [LARGE SCALE GENOMIC DNA]</scope>
    <source>
        <strain evidence="3">UH-Slu-Lm8-n1</strain>
    </source>
</reference>
<protein>
    <recommendedName>
        <fullName evidence="4">Anaphase-promoting complex subunit 4 WD40 domain-containing protein</fullName>
    </recommendedName>
</protein>
<dbReference type="InterPro" id="IPR036322">
    <property type="entry name" value="WD40_repeat_dom_sf"/>
</dbReference>
<dbReference type="HOGENOM" id="CLU_000288_57_18_1"/>
<dbReference type="InterPro" id="IPR001680">
    <property type="entry name" value="WD40_rpt"/>
</dbReference>
<dbReference type="STRING" id="930992.A0A0D0AWV1"/>
<feature type="repeat" description="WD" evidence="1">
    <location>
        <begin position="89"/>
        <end position="130"/>
    </location>
</feature>
<dbReference type="InterPro" id="IPR015943">
    <property type="entry name" value="WD40/YVTN_repeat-like_dom_sf"/>
</dbReference>